<proteinExistence type="predicted"/>
<sequence length="221" mass="23954">MTGGLGHLVLAVAVFLGSHSLTNRPGFRRRAEAVLGGSRGFTIAYSILSLLLLAWMIAAYVAAPMVLLWGQEPWMRWVPPLVMPAVCVLAVAGLSTPNPFSIGPGAHGYDPARPGILRLTRHPILWAAGLWATAHMVPNGDVGALILFAPLLLLAVLGPMMLDRKRRCVLGFEEWSRLADFARDPVAGVREMGWKRLLNGVLLYAALLYLHEPVIGASPWP</sequence>
<evidence type="ECO:0000256" key="2">
    <source>
        <dbReference type="ARBA" id="ARBA00022692"/>
    </source>
</evidence>
<dbReference type="Pfam" id="PF07298">
    <property type="entry name" value="NnrU"/>
    <property type="match status" value="1"/>
</dbReference>
<keyword evidence="3 5" id="KW-1133">Transmembrane helix</keyword>
<evidence type="ECO:0000256" key="5">
    <source>
        <dbReference type="SAM" id="Phobius"/>
    </source>
</evidence>
<comment type="caution">
    <text evidence="7">The sequence shown here is derived from an EMBL/GenBank/DDBJ whole genome shotgun (WGS) entry which is preliminary data.</text>
</comment>
<evidence type="ECO:0000256" key="3">
    <source>
        <dbReference type="ARBA" id="ARBA00022989"/>
    </source>
</evidence>
<accession>A0A7C9QWW6</accession>
<dbReference type="GO" id="GO:0016020">
    <property type="term" value="C:membrane"/>
    <property type="evidence" value="ECO:0007669"/>
    <property type="project" value="UniProtKB-SubCell"/>
</dbReference>
<protein>
    <recommendedName>
        <fullName evidence="6">NnrU domain-containing protein</fullName>
    </recommendedName>
</protein>
<evidence type="ECO:0000313" key="7">
    <source>
        <dbReference type="EMBL" id="NFV82139.1"/>
    </source>
</evidence>
<dbReference type="Proteomes" id="UP000480684">
    <property type="component" value="Unassembled WGS sequence"/>
</dbReference>
<dbReference type="EMBL" id="JAAIYP010000045">
    <property type="protein sequence ID" value="NFV82139.1"/>
    <property type="molecule type" value="Genomic_DNA"/>
</dbReference>
<keyword evidence="2 5" id="KW-0812">Transmembrane</keyword>
<evidence type="ECO:0000256" key="1">
    <source>
        <dbReference type="ARBA" id="ARBA00004141"/>
    </source>
</evidence>
<feature type="transmembrane region" description="Helical" evidence="5">
    <location>
        <begin position="44"/>
        <end position="70"/>
    </location>
</feature>
<dbReference type="RefSeq" id="WP_163682852.1">
    <property type="nucleotide sequence ID" value="NZ_JAAIYP010000045.1"/>
</dbReference>
<keyword evidence="8" id="KW-1185">Reference proteome</keyword>
<organism evidence="7 8">
    <name type="scientific">Magnetospirillum aberrantis SpK</name>
    <dbReference type="NCBI Taxonomy" id="908842"/>
    <lineage>
        <taxon>Bacteria</taxon>
        <taxon>Pseudomonadati</taxon>
        <taxon>Pseudomonadota</taxon>
        <taxon>Alphaproteobacteria</taxon>
        <taxon>Rhodospirillales</taxon>
        <taxon>Rhodospirillaceae</taxon>
        <taxon>Magnetospirillum</taxon>
    </lineage>
</organism>
<reference evidence="7 8" key="1">
    <citation type="submission" date="2020-02" db="EMBL/GenBank/DDBJ databases">
        <authorList>
            <person name="Dziuba M."/>
            <person name="Kuznetsov B."/>
            <person name="Mardanov A."/>
            <person name="Ravin N."/>
            <person name="Grouzdev D."/>
        </authorList>
    </citation>
    <scope>NUCLEOTIDE SEQUENCE [LARGE SCALE GENOMIC DNA]</scope>
    <source>
        <strain evidence="7 8">SpK</strain>
    </source>
</reference>
<keyword evidence="4 5" id="KW-0472">Membrane</keyword>
<feature type="transmembrane region" description="Helical" evidence="5">
    <location>
        <begin position="142"/>
        <end position="162"/>
    </location>
</feature>
<name>A0A7C9QWW6_9PROT</name>
<evidence type="ECO:0000256" key="4">
    <source>
        <dbReference type="ARBA" id="ARBA00023136"/>
    </source>
</evidence>
<evidence type="ECO:0000259" key="6">
    <source>
        <dbReference type="Pfam" id="PF07298"/>
    </source>
</evidence>
<comment type="subcellular location">
    <subcellularLocation>
        <location evidence="1">Membrane</location>
        <topology evidence="1">Multi-pass membrane protein</topology>
    </subcellularLocation>
</comment>
<evidence type="ECO:0000313" key="8">
    <source>
        <dbReference type="Proteomes" id="UP000480684"/>
    </source>
</evidence>
<dbReference type="InterPro" id="IPR009915">
    <property type="entry name" value="NnrU_dom"/>
</dbReference>
<gene>
    <name evidence="7" type="ORF">G4223_18680</name>
</gene>
<feature type="domain" description="NnrU" evidence="6">
    <location>
        <begin position="8"/>
        <end position="219"/>
    </location>
</feature>
<dbReference type="AlphaFoldDB" id="A0A7C9QWW6"/>